<dbReference type="PANTHER" id="PTHR33121">
    <property type="entry name" value="CYCLIC DI-GMP PHOSPHODIESTERASE PDEF"/>
    <property type="match status" value="1"/>
</dbReference>
<dbReference type="PROSITE" id="PS50883">
    <property type="entry name" value="EAL"/>
    <property type="match status" value="1"/>
</dbReference>
<dbReference type="SMART" id="SM00052">
    <property type="entry name" value="EAL"/>
    <property type="match status" value="1"/>
</dbReference>
<evidence type="ECO:0000313" key="3">
    <source>
        <dbReference type="Proteomes" id="UP001595685"/>
    </source>
</evidence>
<feature type="domain" description="EAL" evidence="1">
    <location>
        <begin position="1"/>
        <end position="225"/>
    </location>
</feature>
<gene>
    <name evidence="2" type="ORF">ACFOLH_18130</name>
</gene>
<dbReference type="RefSeq" id="WP_340289302.1">
    <property type="nucleotide sequence ID" value="NZ_JBBEOI010000006.1"/>
</dbReference>
<dbReference type="Gene3D" id="3.20.20.450">
    <property type="entry name" value="EAL domain"/>
    <property type="match status" value="1"/>
</dbReference>
<evidence type="ECO:0000259" key="1">
    <source>
        <dbReference type="PROSITE" id="PS50883"/>
    </source>
</evidence>
<dbReference type="SUPFAM" id="SSF141868">
    <property type="entry name" value="EAL domain-like"/>
    <property type="match status" value="1"/>
</dbReference>
<reference evidence="3" key="1">
    <citation type="journal article" date="2019" name="Int. J. Syst. Evol. Microbiol.">
        <title>The Global Catalogue of Microorganisms (GCM) 10K type strain sequencing project: providing services to taxonomists for standard genome sequencing and annotation.</title>
        <authorList>
            <consortium name="The Broad Institute Genomics Platform"/>
            <consortium name="The Broad Institute Genome Sequencing Center for Infectious Disease"/>
            <person name="Wu L."/>
            <person name="Ma J."/>
        </authorList>
    </citation>
    <scope>NUCLEOTIDE SEQUENCE [LARGE SCALE GENOMIC DNA]</scope>
    <source>
        <strain evidence="3">NCAIM B.02333</strain>
    </source>
</reference>
<evidence type="ECO:0000313" key="2">
    <source>
        <dbReference type="EMBL" id="MFC3690269.1"/>
    </source>
</evidence>
<dbReference type="Pfam" id="PF00563">
    <property type="entry name" value="EAL"/>
    <property type="match status" value="1"/>
</dbReference>
<accession>A0ABV7WK61</accession>
<dbReference type="Proteomes" id="UP001595685">
    <property type="component" value="Unassembled WGS sequence"/>
</dbReference>
<organism evidence="2 3">
    <name type="scientific">Aquipuribacter hungaricus</name>
    <dbReference type="NCBI Taxonomy" id="545624"/>
    <lineage>
        <taxon>Bacteria</taxon>
        <taxon>Bacillati</taxon>
        <taxon>Actinomycetota</taxon>
        <taxon>Actinomycetes</taxon>
        <taxon>Micrococcales</taxon>
        <taxon>Intrasporangiaceae</taxon>
        <taxon>Aquipuribacter</taxon>
    </lineage>
</organism>
<dbReference type="EMBL" id="JBHRWW010000019">
    <property type="protein sequence ID" value="MFC3690269.1"/>
    <property type="molecule type" value="Genomic_DNA"/>
</dbReference>
<protein>
    <submittedName>
        <fullName evidence="2">EAL domain-containing protein</fullName>
    </submittedName>
</protein>
<name>A0ABV7WK61_9MICO</name>
<dbReference type="InterPro" id="IPR001633">
    <property type="entry name" value="EAL_dom"/>
</dbReference>
<dbReference type="PANTHER" id="PTHR33121:SF76">
    <property type="entry name" value="SIGNALING PROTEIN"/>
    <property type="match status" value="1"/>
</dbReference>
<keyword evidence="3" id="KW-1185">Reference proteome</keyword>
<proteinExistence type="predicted"/>
<dbReference type="InterPro" id="IPR050706">
    <property type="entry name" value="Cyclic-di-GMP_PDE-like"/>
</dbReference>
<sequence>MAQPIVDLATGEVAGYEALARLPAAWGVAPDVFFAEAHRVGCSAQVQALVCAAVVDLLPSLPVDTFLTCNVDPSDLATEEAIAPLLEQHSLSRLVVEVTEHAWPEDPAPVDAALRRLRAKGALVAADDVGAGYAGLNQLMRLRPDLVKVDRALVENLGTDPAAELLVKVLGELCSHLDAWVVVEGVETQTQLAALARLGVPLGQGWLLGRPAPPWAPSAAVDLVRRRAAMAVVEETITPLLDTSTVPHVRDAVGRWWLLAAEGAQPAMTMAPSTSVVEAAARAVARPPDQRWTPVLVTSRTGDVIGHVNVEALVLALTRTARP</sequence>
<dbReference type="InterPro" id="IPR035919">
    <property type="entry name" value="EAL_sf"/>
</dbReference>
<comment type="caution">
    <text evidence="2">The sequence shown here is derived from an EMBL/GenBank/DDBJ whole genome shotgun (WGS) entry which is preliminary data.</text>
</comment>
<dbReference type="CDD" id="cd01948">
    <property type="entry name" value="EAL"/>
    <property type="match status" value="1"/>
</dbReference>